<keyword evidence="1" id="KW-1133">Transmembrane helix</keyword>
<dbReference type="EMBL" id="AP028907">
    <property type="protein sequence ID" value="BES81519.1"/>
    <property type="molecule type" value="Genomic_DNA"/>
</dbReference>
<evidence type="ECO:0000313" key="2">
    <source>
        <dbReference type="EMBL" id="BES81519.1"/>
    </source>
</evidence>
<organism evidence="2 3">
    <name type="scientific">Pyrodictium abyssi</name>
    <dbReference type="NCBI Taxonomy" id="54256"/>
    <lineage>
        <taxon>Archaea</taxon>
        <taxon>Thermoproteota</taxon>
        <taxon>Thermoprotei</taxon>
        <taxon>Desulfurococcales</taxon>
        <taxon>Pyrodictiaceae</taxon>
        <taxon>Pyrodictium</taxon>
    </lineage>
</organism>
<reference evidence="2 3" key="1">
    <citation type="submission" date="2023-09" db="EMBL/GenBank/DDBJ databases">
        <title>Pyrofollis japonicus gen. nov. sp. nov., a novel member of the family Pyrodictiaceae isolated from the Iheya North hydrothermal field.</title>
        <authorList>
            <person name="Miyazaki U."/>
            <person name="Sanari M."/>
            <person name="Tame A."/>
            <person name="Kitajima M."/>
            <person name="Okamoto A."/>
            <person name="Sawayama S."/>
            <person name="Miyazaki J."/>
            <person name="Takai K."/>
            <person name="Nakagawa S."/>
        </authorList>
    </citation>
    <scope>NUCLEOTIDE SEQUENCE [LARGE SCALE GENOMIC DNA]</scope>
    <source>
        <strain evidence="2 3">AV2</strain>
    </source>
</reference>
<proteinExistence type="predicted"/>
<dbReference type="GeneID" id="89289108"/>
<accession>A0ABN6ZMS3</accession>
<name>A0ABN6ZMS3_9CREN</name>
<feature type="transmembrane region" description="Helical" evidence="1">
    <location>
        <begin position="7"/>
        <end position="25"/>
    </location>
</feature>
<keyword evidence="1" id="KW-0472">Membrane</keyword>
<evidence type="ECO:0000313" key="3">
    <source>
        <dbReference type="Proteomes" id="UP001341135"/>
    </source>
</evidence>
<sequence length="1000" mass="114994">MTINTNGFTIVIWFVVILTVLYTSITTYSLDTTQQTLAPPTSDIEYVLHINPEGGGWVLVKFRTHGAEKAVFSIGDYIRDFIEISGSSTPYSYDRSRGLLTLEVAGHEWAWFNYTFPKLVWYYSPGEGGYLPKRVLIVDVGKEHVQLWPRMLFFQPSSLEPSSVTIRLDGVLRNWFVIASYTQRIGDLLYFSEYSLFLHSPFLAGKLYKLAESRVETITAYFPLFSSDILLNDTLNMAFYDGTYDIYLGAQYKADIVARGVYTMAKLLNLPSLDRVYMFPLRKTLPEGAGQAQNYINDLGLYDRLGVFHNDMIWRIGHILHHYAAIWLNGIYDLEFENASERIWYKGMQDYLGYVAASIVTKNPIYNGSLIMPRYLIYMRSFEERKSAMGTGWGGPVYIKYVYAPLAMFYLDNILRNATRGLLDIYKLHGLVVADKKWQLVSDTEAATLLKKEFGIDMSKYFDEVRNLKLNKTMLRGFIEQGKWHDYFYSYLDFIRENFTLAPDTLHMAYLEYVAWKADPEFALYPFNQWLYQTMISELIRYFNQTNIITKDEFINALNRLTGGKSTDFFEFYSNYTHLNVSVAEVEAFINGTYPRILGKLVAAKKMINMISRAIDTSSFYEELQRAYTYLKDGDYSGAENIVDRLLNKIYYVKYQDTDGDYIPDWVELLYGTNPNSRDTDRDNISDLHDVFAGRIFIDCDISDWIANSKYILNITRDKYVDNSPILGNAIKSVYVARDNKYLYIAIEFFDKPYTVQNRLTLIFDRDMNIHTFDDRINIPLSIPRTIGIETLGLGCFGDVIEIKIPLETLQLLHVNNKFILIVWIDTWGDIGLPYCIPSLPRRYLDSQSVEVDLNSLHILPTDKVVGIPFTKTVTAVMTTTITKTINTTYTKTKTTTATATHTITTSITIPIVRTITTTNIKKETMTLPLTTTYTKTNTRIITITVPYTVTETRTETKTVERTTTTTIKLKEPIIAPEVKATLILLIVTILATLVLICRR</sequence>
<protein>
    <submittedName>
        <fullName evidence="2">Uncharacterized protein</fullName>
    </submittedName>
</protein>
<dbReference type="Proteomes" id="UP001341135">
    <property type="component" value="Chromosome"/>
</dbReference>
<keyword evidence="1" id="KW-0812">Transmembrane</keyword>
<keyword evidence="3" id="KW-1185">Reference proteome</keyword>
<dbReference type="RefSeq" id="WP_338252673.1">
    <property type="nucleotide sequence ID" value="NZ_AP028907.1"/>
</dbReference>
<gene>
    <name evidence="2" type="ORF">PABY_10860</name>
</gene>
<evidence type="ECO:0000256" key="1">
    <source>
        <dbReference type="SAM" id="Phobius"/>
    </source>
</evidence>
<feature type="transmembrane region" description="Helical" evidence="1">
    <location>
        <begin position="979"/>
        <end position="998"/>
    </location>
</feature>